<dbReference type="AlphaFoldDB" id="A0A345C1E7"/>
<evidence type="ECO:0000256" key="2">
    <source>
        <dbReference type="ARBA" id="ARBA00007317"/>
    </source>
</evidence>
<gene>
    <name evidence="10" type="ORF">DT065_14145</name>
</gene>
<dbReference type="Gene3D" id="2.40.50.100">
    <property type="match status" value="1"/>
</dbReference>
<keyword evidence="5 6" id="KW-0012">Acyltransferase</keyword>
<evidence type="ECO:0000256" key="6">
    <source>
        <dbReference type="RuleBase" id="RU003423"/>
    </source>
</evidence>
<dbReference type="Proteomes" id="UP000252100">
    <property type="component" value="Chromosome"/>
</dbReference>
<dbReference type="InterPro" id="IPR004167">
    <property type="entry name" value="PSBD"/>
</dbReference>
<dbReference type="OrthoDB" id="9805770at2"/>
<dbReference type="Pfam" id="PF00364">
    <property type="entry name" value="Biotin_lipoyl"/>
    <property type="match status" value="1"/>
</dbReference>
<evidence type="ECO:0000256" key="4">
    <source>
        <dbReference type="ARBA" id="ARBA00022823"/>
    </source>
</evidence>
<dbReference type="PROSITE" id="PS50968">
    <property type="entry name" value="BIOTINYL_LIPOYL"/>
    <property type="match status" value="1"/>
</dbReference>
<dbReference type="Pfam" id="PF02817">
    <property type="entry name" value="E3_binding"/>
    <property type="match status" value="1"/>
</dbReference>
<reference evidence="10 11" key="1">
    <citation type="journal article" date="2018" name="J. Microbiol.">
        <title>Salicibibacter kimchii gen. nov., sp. nov., a moderately halophilic and alkalitolerant bacterium in the family Bacillaceae, isolated from kimchi.</title>
        <authorList>
            <person name="Jang J.Y."/>
            <person name="Oh Y.J."/>
            <person name="Lim S.K."/>
            <person name="Park H.K."/>
            <person name="Lee C."/>
            <person name="Kim J.Y."/>
            <person name="Lee M.A."/>
            <person name="Choi H.J."/>
        </authorList>
    </citation>
    <scope>NUCLEOTIDE SEQUENCE [LARGE SCALE GENOMIC DNA]</scope>
    <source>
        <strain evidence="10 11">NKC1-1</strain>
    </source>
</reference>
<feature type="compositionally biased region" description="Polar residues" evidence="7">
    <location>
        <begin position="93"/>
        <end position="107"/>
    </location>
</feature>
<dbReference type="CDD" id="cd06849">
    <property type="entry name" value="lipoyl_domain"/>
    <property type="match status" value="1"/>
</dbReference>
<organism evidence="10 11">
    <name type="scientific">Salicibibacter kimchii</name>
    <dbReference type="NCBI Taxonomy" id="2099786"/>
    <lineage>
        <taxon>Bacteria</taxon>
        <taxon>Bacillati</taxon>
        <taxon>Bacillota</taxon>
        <taxon>Bacilli</taxon>
        <taxon>Bacillales</taxon>
        <taxon>Bacillaceae</taxon>
        <taxon>Salicibibacter</taxon>
    </lineage>
</organism>
<keyword evidence="4 6" id="KW-0450">Lipoyl</keyword>
<dbReference type="Gene3D" id="4.10.320.10">
    <property type="entry name" value="E3-binding domain"/>
    <property type="match status" value="1"/>
</dbReference>
<dbReference type="PANTHER" id="PTHR43178">
    <property type="entry name" value="DIHYDROLIPOAMIDE ACETYLTRANSFERASE COMPONENT OF PYRUVATE DEHYDROGENASE COMPLEX"/>
    <property type="match status" value="1"/>
</dbReference>
<dbReference type="InterPro" id="IPR036625">
    <property type="entry name" value="E3-bd_dom_sf"/>
</dbReference>
<feature type="domain" description="Lipoyl-binding" evidence="8">
    <location>
        <begin position="1"/>
        <end position="76"/>
    </location>
</feature>
<protein>
    <recommendedName>
        <fullName evidence="6">Dihydrolipoamide acetyltransferase component of pyruvate dehydrogenase complex</fullName>
        <ecNumber evidence="6">2.3.1.-</ecNumber>
    </recommendedName>
</protein>
<evidence type="ECO:0000256" key="5">
    <source>
        <dbReference type="ARBA" id="ARBA00023315"/>
    </source>
</evidence>
<comment type="cofactor">
    <cofactor evidence="1 6">
        <name>(R)-lipoate</name>
        <dbReference type="ChEBI" id="CHEBI:83088"/>
    </cofactor>
</comment>
<sequence length="378" mass="41583">MVDVKLHDIGEGMHEAEVLRFLVDTGESVETDAPLVEIQTDKMTAELTAPSKGVVSNIEANVGDVIEVGDTILKIDEPGEALNETPEPVASSKEPTPSFGESLQQKSPAPPWKLASPYTRKIARDNDVDMAQVGGTGPAGRVMDEDVYNYIKQATTPQMDTSHTTSSSNDTVTNTKQEPTAERQIREILPLTQTPSGIHTEEMDFTKLLKLEKEWGISLHSFIIKAAQVALKAYPSLNALIDEAEAKVHFASDCHISVTQPHMEPKVIPNVDQSSILNIEKPSSNGEHDRNYTFAIHHLENESDIGSISDEDPQTGMLFFSPVQEKAAVYHQEITVRSMADTTLLFDPRAVTGLTAIAFCRRLKQFIENPNLLTLELI</sequence>
<dbReference type="GO" id="GO:0016407">
    <property type="term" value="F:acetyltransferase activity"/>
    <property type="evidence" value="ECO:0007669"/>
    <property type="project" value="TreeGrafter"/>
</dbReference>
<evidence type="ECO:0000256" key="7">
    <source>
        <dbReference type="SAM" id="MobiDB-lite"/>
    </source>
</evidence>
<dbReference type="InterPro" id="IPR011053">
    <property type="entry name" value="Single_hybrid_motif"/>
</dbReference>
<evidence type="ECO:0000256" key="3">
    <source>
        <dbReference type="ARBA" id="ARBA00022679"/>
    </source>
</evidence>
<feature type="region of interest" description="Disordered" evidence="7">
    <location>
        <begin position="157"/>
        <end position="180"/>
    </location>
</feature>
<dbReference type="SUPFAM" id="SSF51230">
    <property type="entry name" value="Single hybrid motif"/>
    <property type="match status" value="1"/>
</dbReference>
<dbReference type="KEGG" id="rue:DT065_14145"/>
<dbReference type="InterPro" id="IPR001078">
    <property type="entry name" value="2-oxoacid_DH_actylTfrase"/>
</dbReference>
<dbReference type="SUPFAM" id="SSF47005">
    <property type="entry name" value="Peripheral subunit-binding domain of 2-oxo acid dehydrogenase complex"/>
    <property type="match status" value="1"/>
</dbReference>
<evidence type="ECO:0000256" key="1">
    <source>
        <dbReference type="ARBA" id="ARBA00001938"/>
    </source>
</evidence>
<dbReference type="PROSITE" id="PS51826">
    <property type="entry name" value="PSBD"/>
    <property type="match status" value="1"/>
</dbReference>
<dbReference type="EMBL" id="CP031092">
    <property type="protein sequence ID" value="AXF57028.1"/>
    <property type="molecule type" value="Genomic_DNA"/>
</dbReference>
<dbReference type="Pfam" id="PF00198">
    <property type="entry name" value="2-oxoacid_dh"/>
    <property type="match status" value="2"/>
</dbReference>
<dbReference type="InterPro" id="IPR023213">
    <property type="entry name" value="CAT-like_dom_sf"/>
</dbReference>
<comment type="similarity">
    <text evidence="2 6">Belongs to the 2-oxoacid dehydrogenase family.</text>
</comment>
<dbReference type="EC" id="2.3.1.-" evidence="6"/>
<evidence type="ECO:0000313" key="10">
    <source>
        <dbReference type="EMBL" id="AXF57028.1"/>
    </source>
</evidence>
<proteinExistence type="inferred from homology"/>
<dbReference type="InterPro" id="IPR050743">
    <property type="entry name" value="2-oxoacid_DH_E2_comp"/>
</dbReference>
<dbReference type="GO" id="GO:0031405">
    <property type="term" value="F:lipoic acid binding"/>
    <property type="evidence" value="ECO:0007669"/>
    <property type="project" value="TreeGrafter"/>
</dbReference>
<keyword evidence="11" id="KW-1185">Reference proteome</keyword>
<dbReference type="GO" id="GO:0005737">
    <property type="term" value="C:cytoplasm"/>
    <property type="evidence" value="ECO:0007669"/>
    <property type="project" value="TreeGrafter"/>
</dbReference>
<dbReference type="InterPro" id="IPR000089">
    <property type="entry name" value="Biotin_lipoyl"/>
</dbReference>
<name>A0A345C1E7_9BACI</name>
<evidence type="ECO:0000259" key="9">
    <source>
        <dbReference type="PROSITE" id="PS51826"/>
    </source>
</evidence>
<accession>A0A345C1E7</accession>
<evidence type="ECO:0000259" key="8">
    <source>
        <dbReference type="PROSITE" id="PS50968"/>
    </source>
</evidence>
<dbReference type="SUPFAM" id="SSF52777">
    <property type="entry name" value="CoA-dependent acyltransferases"/>
    <property type="match status" value="1"/>
</dbReference>
<feature type="region of interest" description="Disordered" evidence="7">
    <location>
        <begin position="79"/>
        <end position="113"/>
    </location>
</feature>
<dbReference type="Gene3D" id="3.30.559.10">
    <property type="entry name" value="Chloramphenicol acetyltransferase-like domain"/>
    <property type="match status" value="1"/>
</dbReference>
<feature type="domain" description="Peripheral subunit-binding (PSBD)" evidence="9">
    <location>
        <begin position="114"/>
        <end position="151"/>
    </location>
</feature>
<evidence type="ECO:0000313" key="11">
    <source>
        <dbReference type="Proteomes" id="UP000252100"/>
    </source>
</evidence>
<dbReference type="PANTHER" id="PTHR43178:SF5">
    <property type="entry name" value="LIPOAMIDE ACYLTRANSFERASE COMPONENT OF BRANCHED-CHAIN ALPHA-KETO ACID DEHYDROGENASE COMPLEX, MITOCHONDRIAL"/>
    <property type="match status" value="1"/>
</dbReference>
<dbReference type="RefSeq" id="WP_114374478.1">
    <property type="nucleotide sequence ID" value="NZ_CP031092.1"/>
</dbReference>
<keyword evidence="3 6" id="KW-0808">Transferase</keyword>
<feature type="compositionally biased region" description="Low complexity" evidence="7">
    <location>
        <begin position="160"/>
        <end position="175"/>
    </location>
</feature>